<dbReference type="Proteomes" id="UP000036958">
    <property type="component" value="Unassembled WGS sequence"/>
</dbReference>
<organism evidence="1 2">
    <name type="scientific">Sunxiuqinia dokdonensis</name>
    <dbReference type="NCBI Taxonomy" id="1409788"/>
    <lineage>
        <taxon>Bacteria</taxon>
        <taxon>Pseudomonadati</taxon>
        <taxon>Bacteroidota</taxon>
        <taxon>Bacteroidia</taxon>
        <taxon>Marinilabiliales</taxon>
        <taxon>Prolixibacteraceae</taxon>
        <taxon>Sunxiuqinia</taxon>
    </lineage>
</organism>
<gene>
    <name evidence="1" type="ORF">NC99_23650</name>
</gene>
<comment type="caution">
    <text evidence="1">The sequence shown here is derived from an EMBL/GenBank/DDBJ whole genome shotgun (WGS) entry which is preliminary data.</text>
</comment>
<evidence type="ECO:0000313" key="1">
    <source>
        <dbReference type="EMBL" id="KOH44818.1"/>
    </source>
</evidence>
<dbReference type="STRING" id="1409788.NC99_23650"/>
<protein>
    <submittedName>
        <fullName evidence="1">Uncharacterized protein</fullName>
    </submittedName>
</protein>
<sequence>MRREQGNTEIKEKTGKGISPFPVLLKYLKVNVFFQHLFN</sequence>
<name>A0A0L8V8Y7_9BACT</name>
<reference evidence="2" key="1">
    <citation type="submission" date="2015-07" db="EMBL/GenBank/DDBJ databases">
        <title>Genome sequencing of Sunxiuqinia dokdonensis strain SK.</title>
        <authorList>
            <person name="Ahn S."/>
            <person name="Kim B.-C."/>
        </authorList>
    </citation>
    <scope>NUCLEOTIDE SEQUENCE [LARGE SCALE GENOMIC DNA]</scope>
    <source>
        <strain evidence="2">SK</strain>
    </source>
</reference>
<dbReference type="EMBL" id="LGIA01000152">
    <property type="protein sequence ID" value="KOH44818.1"/>
    <property type="molecule type" value="Genomic_DNA"/>
</dbReference>
<evidence type="ECO:0000313" key="2">
    <source>
        <dbReference type="Proteomes" id="UP000036958"/>
    </source>
</evidence>
<keyword evidence="2" id="KW-1185">Reference proteome</keyword>
<proteinExistence type="predicted"/>
<dbReference type="AlphaFoldDB" id="A0A0L8V8Y7"/>
<accession>A0A0L8V8Y7</accession>